<proteinExistence type="predicted"/>
<dbReference type="PANTHER" id="PTHR30329">
    <property type="entry name" value="STATOR ELEMENT OF FLAGELLAR MOTOR COMPLEX"/>
    <property type="match status" value="1"/>
</dbReference>
<dbReference type="PANTHER" id="PTHR30329:SF21">
    <property type="entry name" value="LIPOPROTEIN YIAD-RELATED"/>
    <property type="match status" value="1"/>
</dbReference>
<evidence type="ECO:0000313" key="4">
    <source>
        <dbReference type="EMBL" id="STZ66644.1"/>
    </source>
</evidence>
<dbReference type="InterPro" id="IPR050330">
    <property type="entry name" value="Bact_OuterMem_StrucFunc"/>
</dbReference>
<dbReference type="RefSeq" id="WP_074896578.1">
    <property type="nucleotide sequence ID" value="NZ_CP031252.1"/>
</dbReference>
<dbReference type="Proteomes" id="UP000254927">
    <property type="component" value="Unassembled WGS sequence"/>
</dbReference>
<feature type="domain" description="OmpA-like" evidence="3">
    <location>
        <begin position="136"/>
        <end position="241"/>
    </location>
</feature>
<evidence type="ECO:0000256" key="2">
    <source>
        <dbReference type="SAM" id="Phobius"/>
    </source>
</evidence>
<keyword evidence="1 2" id="KW-0472">Membrane</keyword>
<dbReference type="CDD" id="cd07185">
    <property type="entry name" value="OmpA_C-like"/>
    <property type="match status" value="1"/>
</dbReference>
<dbReference type="PROSITE" id="PS51123">
    <property type="entry name" value="OMPA_2"/>
    <property type="match status" value="1"/>
</dbReference>
<dbReference type="SUPFAM" id="SSF103088">
    <property type="entry name" value="OmpA-like"/>
    <property type="match status" value="1"/>
</dbReference>
<evidence type="ECO:0000313" key="5">
    <source>
        <dbReference type="Proteomes" id="UP000254927"/>
    </source>
</evidence>
<organism evidence="4 5">
    <name type="scientific">Neisseria elongata</name>
    <dbReference type="NCBI Taxonomy" id="495"/>
    <lineage>
        <taxon>Bacteria</taxon>
        <taxon>Pseudomonadati</taxon>
        <taxon>Pseudomonadota</taxon>
        <taxon>Betaproteobacteria</taxon>
        <taxon>Neisseriales</taxon>
        <taxon>Neisseriaceae</taxon>
        <taxon>Neisseria</taxon>
    </lineage>
</organism>
<evidence type="ECO:0000256" key="1">
    <source>
        <dbReference type="PROSITE-ProRule" id="PRU00473"/>
    </source>
</evidence>
<accession>A0A378TW41</accession>
<feature type="transmembrane region" description="Helical" evidence="2">
    <location>
        <begin position="15"/>
        <end position="37"/>
    </location>
</feature>
<keyword evidence="2" id="KW-0812">Transmembrane</keyword>
<dbReference type="EMBL" id="UGQW01000001">
    <property type="protein sequence ID" value="STZ66644.1"/>
    <property type="molecule type" value="Genomic_DNA"/>
</dbReference>
<dbReference type="GeneID" id="93351115"/>
<reference evidence="4 5" key="1">
    <citation type="submission" date="2018-06" db="EMBL/GenBank/DDBJ databases">
        <authorList>
            <consortium name="Pathogen Informatics"/>
            <person name="Doyle S."/>
        </authorList>
    </citation>
    <scope>NUCLEOTIDE SEQUENCE [LARGE SCALE GENOMIC DNA]</scope>
    <source>
        <strain evidence="4 5">NCTC10660</strain>
    </source>
</reference>
<gene>
    <name evidence="4" type="ORF">NCTC10660_00095</name>
</gene>
<dbReference type="GO" id="GO:0016020">
    <property type="term" value="C:membrane"/>
    <property type="evidence" value="ECO:0007669"/>
    <property type="project" value="UniProtKB-UniRule"/>
</dbReference>
<sequence length="241" mass="24997">MNNGKNEHKEQKIGLWLVGGAAGLSVLTILFLSVWGWETGKIEGSPTYGQAAASEMAASAVSQAAASESNEPAVITDLETGETGTAGGSLFIIQEAPPLEVELAPSESVGDKGLSVPIEESVVQNQGSANEAQDEARIVTANGAVKFYFATGKADVAPGAQEALKDVLVAALGGKKIVVSGYHDSTGNAQVNEELSKQRAFAVRTVLLGFGVPDKQIELRKPSDTEAGSGAEARRVEVFVE</sequence>
<dbReference type="Pfam" id="PF00691">
    <property type="entry name" value="OmpA"/>
    <property type="match status" value="1"/>
</dbReference>
<dbReference type="InterPro" id="IPR006665">
    <property type="entry name" value="OmpA-like"/>
</dbReference>
<keyword evidence="2" id="KW-1133">Transmembrane helix</keyword>
<dbReference type="InterPro" id="IPR036737">
    <property type="entry name" value="OmpA-like_sf"/>
</dbReference>
<dbReference type="AlphaFoldDB" id="A0A378TW41"/>
<evidence type="ECO:0000259" key="3">
    <source>
        <dbReference type="PROSITE" id="PS51123"/>
    </source>
</evidence>
<protein>
    <submittedName>
        <fullName evidence="4">Outer membrane protein and related peptidoglycan-associated (Lipo)proteins</fullName>
    </submittedName>
</protein>
<dbReference type="Gene3D" id="3.30.1330.60">
    <property type="entry name" value="OmpA-like domain"/>
    <property type="match status" value="1"/>
</dbReference>
<name>A0A378TW41_NEIEL</name>